<sequence length="205" mass="22517">MRKWMLIGGILVILGTGATFVLRHGFEWPGSPWSRGTVVETLDGVPVYDNGPIASLSHGHSYAPDGTYFGLKWQPTEFVARYLYRARGHVMPVGSGSPLSFFDDQTPQGAVNEQRGLVQFRQGGTERPRKGDIIVLGNEGDDGQVGIVSDVGGDFVEIVWQDATPPRLRLPMSTDGGYRVTSPLPVLGWLRVPSMRAEARLRRIL</sequence>
<evidence type="ECO:0000313" key="1">
    <source>
        <dbReference type="EMBL" id="MDQ0394533.1"/>
    </source>
</evidence>
<organism evidence="1 2">
    <name type="scientific">Labrys monachus</name>
    <dbReference type="NCBI Taxonomy" id="217067"/>
    <lineage>
        <taxon>Bacteria</taxon>
        <taxon>Pseudomonadati</taxon>
        <taxon>Pseudomonadota</taxon>
        <taxon>Alphaproteobacteria</taxon>
        <taxon>Hyphomicrobiales</taxon>
        <taxon>Xanthobacteraceae</taxon>
        <taxon>Labrys</taxon>
    </lineage>
</organism>
<proteinExistence type="predicted"/>
<dbReference type="Proteomes" id="UP001237448">
    <property type="component" value="Unassembled WGS sequence"/>
</dbReference>
<dbReference type="InterPro" id="IPR038765">
    <property type="entry name" value="Papain-like_cys_pep_sf"/>
</dbReference>
<comment type="caution">
    <text evidence="1">The sequence shown here is derived from an EMBL/GenBank/DDBJ whole genome shotgun (WGS) entry which is preliminary data.</text>
</comment>
<dbReference type="PANTHER" id="PTHR30094">
    <property type="entry name" value="BIFUNCTIONAL GLUTATHIONYLSPERMIDINE SYNTHETASE/AMIDASE-RELATED"/>
    <property type="match status" value="1"/>
</dbReference>
<evidence type="ECO:0000313" key="2">
    <source>
        <dbReference type="Proteomes" id="UP001237448"/>
    </source>
</evidence>
<dbReference type="EMBL" id="JAUSVK010000001">
    <property type="protein sequence ID" value="MDQ0394533.1"/>
    <property type="molecule type" value="Genomic_DNA"/>
</dbReference>
<gene>
    <name evidence="1" type="ORF">J3R73_004325</name>
</gene>
<evidence type="ECO:0008006" key="3">
    <source>
        <dbReference type="Google" id="ProtNLM"/>
    </source>
</evidence>
<accession>A0ABU0FKC7</accession>
<dbReference type="RefSeq" id="WP_307431751.1">
    <property type="nucleotide sequence ID" value="NZ_JAUSVK010000001.1"/>
</dbReference>
<protein>
    <recommendedName>
        <fullName evidence="3">CHAP domain-containing protein</fullName>
    </recommendedName>
</protein>
<dbReference type="Gene3D" id="3.90.1720.10">
    <property type="entry name" value="endopeptidase domain like (from Nostoc punctiforme)"/>
    <property type="match status" value="1"/>
</dbReference>
<dbReference type="SUPFAM" id="SSF54001">
    <property type="entry name" value="Cysteine proteinases"/>
    <property type="match status" value="1"/>
</dbReference>
<dbReference type="InterPro" id="IPR051705">
    <property type="entry name" value="Gsp_Synthetase/Amidase"/>
</dbReference>
<dbReference type="PANTHER" id="PTHR30094:SF0">
    <property type="entry name" value="BIFUNCTIONAL GLUTATHIONYLSPERMIDINE SYNTHETASE_AMIDASE-RELATED"/>
    <property type="match status" value="1"/>
</dbReference>
<keyword evidence="2" id="KW-1185">Reference proteome</keyword>
<reference evidence="1 2" key="1">
    <citation type="submission" date="2023-07" db="EMBL/GenBank/DDBJ databases">
        <title>Genomic Encyclopedia of Type Strains, Phase IV (KMG-IV): sequencing the most valuable type-strain genomes for metagenomic binning, comparative biology and taxonomic classification.</title>
        <authorList>
            <person name="Goeker M."/>
        </authorList>
    </citation>
    <scope>NUCLEOTIDE SEQUENCE [LARGE SCALE GENOMIC DNA]</scope>
    <source>
        <strain evidence="1 2">DSM 5896</strain>
    </source>
</reference>
<name>A0ABU0FKC7_9HYPH</name>